<reference evidence="2" key="1">
    <citation type="journal article" date="2014" name="Genome Announc.">
        <title>Draft genome sequence of the plant-pathogenic soil fungus Rhizoctonia solani anastomosis group 3 strain Rhs1AP.</title>
        <authorList>
            <person name="Cubeta M.A."/>
            <person name="Thomas E."/>
            <person name="Dean R.A."/>
            <person name="Jabaji S."/>
            <person name="Neate S.M."/>
            <person name="Tavantzis S."/>
            <person name="Toda T."/>
            <person name="Vilgalys R."/>
            <person name="Bharathan N."/>
            <person name="Fedorova-Abrams N."/>
            <person name="Pakala S.B."/>
            <person name="Pakala S.M."/>
            <person name="Zafar N."/>
            <person name="Joardar V."/>
            <person name="Losada L."/>
            <person name="Nierman W.C."/>
        </authorList>
    </citation>
    <scope>NUCLEOTIDE SEQUENCE [LARGE SCALE GENOMIC DNA]</scope>
    <source>
        <strain evidence="2">AG-3</strain>
    </source>
</reference>
<accession>X8IYL0</accession>
<feature type="non-terminal residue" evidence="1">
    <location>
        <position position="99"/>
    </location>
</feature>
<dbReference type="EMBL" id="JATN01000322">
    <property type="protein sequence ID" value="EUC54324.1"/>
    <property type="molecule type" value="Genomic_DNA"/>
</dbReference>
<proteinExistence type="predicted"/>
<dbReference type="Proteomes" id="UP000030108">
    <property type="component" value="Unassembled WGS sequence"/>
</dbReference>
<organism evidence="1 2">
    <name type="scientific">Rhizoctonia solani AG-3 Rhs1AP</name>
    <dbReference type="NCBI Taxonomy" id="1086054"/>
    <lineage>
        <taxon>Eukaryota</taxon>
        <taxon>Fungi</taxon>
        <taxon>Dikarya</taxon>
        <taxon>Basidiomycota</taxon>
        <taxon>Agaricomycotina</taxon>
        <taxon>Agaricomycetes</taxon>
        <taxon>Cantharellales</taxon>
        <taxon>Ceratobasidiaceae</taxon>
        <taxon>Rhizoctonia</taxon>
    </lineage>
</organism>
<comment type="caution">
    <text evidence="1">The sequence shown here is derived from an EMBL/GenBank/DDBJ whole genome shotgun (WGS) entry which is preliminary data.</text>
</comment>
<dbReference type="AlphaFoldDB" id="X8IYL0"/>
<sequence>MLQARAEDTESEDNCQCEFRLLSNESGRPVMQFPPQQPGLPVANLLNAPPVRSISPVAYEPDQPRARPGCPIGTCGGEYGPISWQRELPTHRLSLPSVA</sequence>
<gene>
    <name evidence="1" type="ORF">RSOL_037980</name>
</gene>
<name>X8IYL0_9AGAM</name>
<evidence type="ECO:0000313" key="2">
    <source>
        <dbReference type="Proteomes" id="UP000030108"/>
    </source>
</evidence>
<evidence type="ECO:0000313" key="1">
    <source>
        <dbReference type="EMBL" id="EUC54324.1"/>
    </source>
</evidence>
<protein>
    <submittedName>
        <fullName evidence="1">Uncharacterized protein</fullName>
    </submittedName>
</protein>